<dbReference type="InterPro" id="IPR011993">
    <property type="entry name" value="PH-like_dom_sf"/>
</dbReference>
<dbReference type="Pfam" id="PF02759">
    <property type="entry name" value="RUN"/>
    <property type="match status" value="1"/>
</dbReference>
<dbReference type="Gene3D" id="2.30.29.30">
    <property type="entry name" value="Pleckstrin-homology domain (PH domain)/Phosphotyrosine-binding domain (PTB)"/>
    <property type="match status" value="1"/>
</dbReference>
<accession>A0AAQ4F934</accession>
<keyword evidence="8" id="KW-1185">Reference proteome</keyword>
<dbReference type="InterPro" id="IPR057288">
    <property type="entry name" value="PH_PLEKHM2"/>
</dbReference>
<dbReference type="Proteomes" id="UP001321473">
    <property type="component" value="Unassembled WGS sequence"/>
</dbReference>
<dbReference type="PANTHER" id="PTHR46556:SF1">
    <property type="entry name" value="PLECKSTRIN HOMOLOGY DOMAIN-CONTAINING FAMILY M MEMBER 2"/>
    <property type="match status" value="1"/>
</dbReference>
<keyword evidence="3" id="KW-0963">Cytoplasm</keyword>
<evidence type="ECO:0008006" key="9">
    <source>
        <dbReference type="Google" id="ProtNLM"/>
    </source>
</evidence>
<evidence type="ECO:0000256" key="4">
    <source>
        <dbReference type="ARBA" id="ARBA00023228"/>
    </source>
</evidence>
<evidence type="ECO:0000256" key="2">
    <source>
        <dbReference type="ARBA" id="ARBA00004656"/>
    </source>
</evidence>
<evidence type="ECO:0000256" key="3">
    <source>
        <dbReference type="ARBA" id="ARBA00022490"/>
    </source>
</evidence>
<dbReference type="InterPro" id="IPR004012">
    <property type="entry name" value="Run_dom"/>
</dbReference>
<dbReference type="Pfam" id="PF00169">
    <property type="entry name" value="PH"/>
    <property type="match status" value="1"/>
</dbReference>
<dbReference type="SMART" id="SM00233">
    <property type="entry name" value="PH"/>
    <property type="match status" value="1"/>
</dbReference>
<dbReference type="PROSITE" id="PS50826">
    <property type="entry name" value="RUN"/>
    <property type="match status" value="1"/>
</dbReference>
<evidence type="ECO:0000313" key="8">
    <source>
        <dbReference type="Proteomes" id="UP001321473"/>
    </source>
</evidence>
<dbReference type="SMART" id="SM00593">
    <property type="entry name" value="RUN"/>
    <property type="match status" value="1"/>
</dbReference>
<dbReference type="SUPFAM" id="SSF140741">
    <property type="entry name" value="RUN domain-like"/>
    <property type="match status" value="1"/>
</dbReference>
<dbReference type="InterPro" id="IPR053015">
    <property type="entry name" value="PH_domain-containing_M2"/>
</dbReference>
<dbReference type="GO" id="GO:0032418">
    <property type="term" value="P:lysosome localization"/>
    <property type="evidence" value="ECO:0007669"/>
    <property type="project" value="TreeGrafter"/>
</dbReference>
<name>A0AAQ4F934_AMBAM</name>
<sequence>MIAMSRFGIVPVFDVKQLGSSDHDSKNRLLTTLQEAVKQVQNIAELARTDGLTEGTPEACCLCEHLDRVFLYGLQEPQWGYWPWVRKFTHPAAQQDITSLPAVSTDLGYGRAWLLTSLNGGLLESYMRSFRQNLRLLRKGYSHSSLLREPQYLELLATLVSGLEYVPFKLNQNNALLDDTDAWKKIAVCQHSLLCSGSEDVVALPQGVSVMTISSTDSSTSSREDDSGIHSTRVSCATLSSLASPAEEVHVPDTCGCADCAAFLDRERIRRIINMDVVPPPSGDRSEDADIELEVTRVVLTRRKKAGHNGTRKTYSSTQSNEAAGTVLSIASEVKNVKVDSKVCTSFGTELGAEHRPAACLQDAPCSERGGADVGCFAAMTESAGSMRDSGCYAFVEGDRGAPDGCEGDEVKEEEEVAMVECEQKDEVFSIYDRREKCTSSVICEEVSSASGSGAEEKAAEPPRSASIEAELVMDTSKKEGLDIKVENNALLFLTLEIFDSDDEKLYKMFLAWKCFDGRGKLEAVYILMTNHFLYMLRPGVEVNQFIKEFSARLSEVKVVTVWVNYQGFSLTFSSEQKIDVATGYAELTRNILSSLDLAIRRTHRGIRCLPSIVSHCSEQLDAMKKLLARELKAREVDGLVVKDYRLVHWEKCIQALPGEYSCGPSVGGPLMWRFLEGDTRRERKKHWQPGYFLLRAGVLYRFSNQGDTIPSATYLISGVQCGSCQVVSNVGRPHALQLNLAPSGGACLQLAASNEAEMQRWVSALSEAGQASYHASGSMGGLVACCLVLVGDLLLTLVEGSRVLGVGVVIDLSAVRSEDNFCVMEFDGGEADSCAYNWIFWFATEEEKNEFLGIVSTLWQEMFKVPLEIAPLANGTLKKHCLERASQLEARLTHSKAFCLDS</sequence>
<dbReference type="CDD" id="cd17680">
    <property type="entry name" value="RUN_PLEKHM2"/>
    <property type="match status" value="1"/>
</dbReference>
<keyword evidence="4" id="KW-0458">Lysosome</keyword>
<evidence type="ECO:0000313" key="7">
    <source>
        <dbReference type="EMBL" id="KAK8783225.1"/>
    </source>
</evidence>
<evidence type="ECO:0000259" key="6">
    <source>
        <dbReference type="PROSITE" id="PS50826"/>
    </source>
</evidence>
<dbReference type="Pfam" id="PF23142">
    <property type="entry name" value="PH_PLEKHM2"/>
    <property type="match status" value="1"/>
</dbReference>
<comment type="subcellular location">
    <subcellularLocation>
        <location evidence="1">Cytoplasm</location>
    </subcellularLocation>
    <subcellularLocation>
        <location evidence="2">Lysosome membrane</location>
    </subcellularLocation>
</comment>
<gene>
    <name evidence="7" type="ORF">V5799_015432</name>
</gene>
<dbReference type="PANTHER" id="PTHR46556">
    <property type="entry name" value="PLECKSTRIN HOMOLOGY DOMAIN-CONTAINING FAMILY M MEMBER 2"/>
    <property type="match status" value="1"/>
</dbReference>
<evidence type="ECO:0000259" key="5">
    <source>
        <dbReference type="PROSITE" id="PS50003"/>
    </source>
</evidence>
<dbReference type="GO" id="GO:0032880">
    <property type="term" value="P:regulation of protein localization"/>
    <property type="evidence" value="ECO:0007669"/>
    <property type="project" value="TreeGrafter"/>
</dbReference>
<proteinExistence type="predicted"/>
<dbReference type="InterPro" id="IPR047327">
    <property type="entry name" value="RUN_PLEKHM2"/>
</dbReference>
<dbReference type="GO" id="GO:0010008">
    <property type="term" value="C:endosome membrane"/>
    <property type="evidence" value="ECO:0007669"/>
    <property type="project" value="TreeGrafter"/>
</dbReference>
<feature type="domain" description="PH" evidence="5">
    <location>
        <begin position="673"/>
        <end position="771"/>
    </location>
</feature>
<reference evidence="7 8" key="1">
    <citation type="journal article" date="2023" name="Arcadia Sci">
        <title>De novo assembly of a long-read Amblyomma americanum tick genome.</title>
        <authorList>
            <person name="Chou S."/>
            <person name="Poskanzer K.E."/>
            <person name="Rollins M."/>
            <person name="Thuy-Boun P.S."/>
        </authorList>
    </citation>
    <scope>NUCLEOTIDE SEQUENCE [LARGE SCALE GENOMIC DNA]</scope>
    <source>
        <strain evidence="7">F_SG_1</strain>
        <tissue evidence="7">Salivary glands</tissue>
    </source>
</reference>
<dbReference type="PROSITE" id="PS50003">
    <property type="entry name" value="PH_DOMAIN"/>
    <property type="match status" value="1"/>
</dbReference>
<dbReference type="Gene3D" id="1.20.58.900">
    <property type="match status" value="1"/>
</dbReference>
<dbReference type="InterPro" id="IPR037213">
    <property type="entry name" value="Run_dom_sf"/>
</dbReference>
<dbReference type="EMBL" id="JARKHS020005777">
    <property type="protein sequence ID" value="KAK8783225.1"/>
    <property type="molecule type" value="Genomic_DNA"/>
</dbReference>
<organism evidence="7 8">
    <name type="scientific">Amblyomma americanum</name>
    <name type="common">Lone star tick</name>
    <dbReference type="NCBI Taxonomy" id="6943"/>
    <lineage>
        <taxon>Eukaryota</taxon>
        <taxon>Metazoa</taxon>
        <taxon>Ecdysozoa</taxon>
        <taxon>Arthropoda</taxon>
        <taxon>Chelicerata</taxon>
        <taxon>Arachnida</taxon>
        <taxon>Acari</taxon>
        <taxon>Parasitiformes</taxon>
        <taxon>Ixodida</taxon>
        <taxon>Ixodoidea</taxon>
        <taxon>Ixodidae</taxon>
        <taxon>Amblyomminae</taxon>
        <taxon>Amblyomma</taxon>
    </lineage>
</organism>
<dbReference type="AlphaFoldDB" id="A0AAQ4F934"/>
<dbReference type="GO" id="GO:0019894">
    <property type="term" value="F:kinesin binding"/>
    <property type="evidence" value="ECO:0007669"/>
    <property type="project" value="TreeGrafter"/>
</dbReference>
<protein>
    <recommendedName>
        <fullName evidence="9">Run domain-containing protein</fullName>
    </recommendedName>
</protein>
<comment type="caution">
    <text evidence="7">The sequence shown here is derived from an EMBL/GenBank/DDBJ whole genome shotgun (WGS) entry which is preliminary data.</text>
</comment>
<dbReference type="InterPro" id="IPR001849">
    <property type="entry name" value="PH_domain"/>
</dbReference>
<dbReference type="SUPFAM" id="SSF50729">
    <property type="entry name" value="PH domain-like"/>
    <property type="match status" value="1"/>
</dbReference>
<evidence type="ECO:0000256" key="1">
    <source>
        <dbReference type="ARBA" id="ARBA00004496"/>
    </source>
</evidence>
<dbReference type="GO" id="GO:0005765">
    <property type="term" value="C:lysosomal membrane"/>
    <property type="evidence" value="ECO:0007669"/>
    <property type="project" value="UniProtKB-SubCell"/>
</dbReference>
<feature type="domain" description="RUN" evidence="6">
    <location>
        <begin position="53"/>
        <end position="175"/>
    </location>
</feature>
<dbReference type="GO" id="GO:0007030">
    <property type="term" value="P:Golgi organization"/>
    <property type="evidence" value="ECO:0007669"/>
    <property type="project" value="TreeGrafter"/>
</dbReference>